<reference evidence="2" key="1">
    <citation type="submission" date="2014-08" db="EMBL/GenBank/DDBJ databases">
        <authorList>
            <person name="Sharma Rahul"/>
            <person name="Thines Marco"/>
        </authorList>
    </citation>
    <scope>NUCLEOTIDE SEQUENCE</scope>
</reference>
<protein>
    <submittedName>
        <fullName evidence="2">Uncharacterized protein</fullName>
    </submittedName>
</protein>
<dbReference type="EMBL" id="LN483183">
    <property type="protein sequence ID" value="CDZ97469.1"/>
    <property type="molecule type" value="Genomic_DNA"/>
</dbReference>
<dbReference type="AlphaFoldDB" id="A0A0F7SJF8"/>
<sequence>MPEDKYPNRRYKPDTLDEIYTPVREPFVCDVYCDCWLITATQGGQLGDFPLSELVAQSSGRAELRELQPSEFWKAAAAHGINTDNLVYRVSNMKLYVGTRDGETHWNLDEAMYKMGRNAEHHPLMDYIVIPEDPVSSGKLVTSMDEDASIVVSNILAEGHSKALRLDESTEDQSVGEEGEAETKAKL</sequence>
<proteinExistence type="predicted"/>
<organism evidence="2">
    <name type="scientific">Phaffia rhodozyma</name>
    <name type="common">Yeast</name>
    <name type="synonym">Xanthophyllomyces dendrorhous</name>
    <dbReference type="NCBI Taxonomy" id="264483"/>
    <lineage>
        <taxon>Eukaryota</taxon>
        <taxon>Fungi</taxon>
        <taxon>Dikarya</taxon>
        <taxon>Basidiomycota</taxon>
        <taxon>Agaricomycotina</taxon>
        <taxon>Tremellomycetes</taxon>
        <taxon>Cystofilobasidiales</taxon>
        <taxon>Mrakiaceae</taxon>
        <taxon>Phaffia</taxon>
    </lineage>
</organism>
<evidence type="ECO:0000256" key="1">
    <source>
        <dbReference type="SAM" id="MobiDB-lite"/>
    </source>
</evidence>
<evidence type="ECO:0000313" key="2">
    <source>
        <dbReference type="EMBL" id="CDZ97469.1"/>
    </source>
</evidence>
<name>A0A0F7SJF8_PHARH</name>
<feature type="compositionally biased region" description="Acidic residues" evidence="1">
    <location>
        <begin position="169"/>
        <end position="180"/>
    </location>
</feature>
<accession>A0A0F7SJF8</accession>
<feature type="region of interest" description="Disordered" evidence="1">
    <location>
        <begin position="166"/>
        <end position="187"/>
    </location>
</feature>